<evidence type="ECO:0000256" key="10">
    <source>
        <dbReference type="ARBA" id="ARBA00023136"/>
    </source>
</evidence>
<dbReference type="Pfam" id="PF02518">
    <property type="entry name" value="HATPase_c"/>
    <property type="match status" value="1"/>
</dbReference>
<proteinExistence type="predicted"/>
<keyword evidence="6 11" id="KW-0812">Transmembrane</keyword>
<evidence type="ECO:0000313" key="14">
    <source>
        <dbReference type="EMBL" id="SFE96604.1"/>
    </source>
</evidence>
<gene>
    <name evidence="14" type="ORF">SAMN05216574_107198</name>
</gene>
<dbReference type="PROSITE" id="PS50885">
    <property type="entry name" value="HAMP"/>
    <property type="match status" value="1"/>
</dbReference>
<keyword evidence="10 11" id="KW-0472">Membrane</keyword>
<dbReference type="Pfam" id="PF00672">
    <property type="entry name" value="HAMP"/>
    <property type="match status" value="1"/>
</dbReference>
<evidence type="ECO:0000256" key="1">
    <source>
        <dbReference type="ARBA" id="ARBA00000085"/>
    </source>
</evidence>
<evidence type="ECO:0000256" key="2">
    <source>
        <dbReference type="ARBA" id="ARBA00004236"/>
    </source>
</evidence>
<evidence type="ECO:0000256" key="4">
    <source>
        <dbReference type="ARBA" id="ARBA00022553"/>
    </source>
</evidence>
<comment type="catalytic activity">
    <reaction evidence="1">
        <text>ATP + protein L-histidine = ADP + protein N-phospho-L-histidine.</text>
        <dbReference type="EC" id="2.7.13.3"/>
    </reaction>
</comment>
<dbReference type="CDD" id="cd00075">
    <property type="entry name" value="HATPase"/>
    <property type="match status" value="1"/>
</dbReference>
<evidence type="ECO:0000256" key="7">
    <source>
        <dbReference type="ARBA" id="ARBA00022777"/>
    </source>
</evidence>
<dbReference type="PRINTS" id="PR00344">
    <property type="entry name" value="BCTRLSENSOR"/>
</dbReference>
<keyword evidence="4" id="KW-0597">Phosphoprotein</keyword>
<feature type="domain" description="Histidine kinase" evidence="12">
    <location>
        <begin position="242"/>
        <end position="454"/>
    </location>
</feature>
<protein>
    <recommendedName>
        <fullName evidence="3">histidine kinase</fullName>
        <ecNumber evidence="3">2.7.13.3</ecNumber>
    </recommendedName>
</protein>
<dbReference type="SMART" id="SM00387">
    <property type="entry name" value="HATPase_c"/>
    <property type="match status" value="1"/>
</dbReference>
<dbReference type="Gene3D" id="6.10.340.10">
    <property type="match status" value="1"/>
</dbReference>
<dbReference type="CDD" id="cd06225">
    <property type="entry name" value="HAMP"/>
    <property type="match status" value="1"/>
</dbReference>
<comment type="subcellular location">
    <subcellularLocation>
        <location evidence="2">Cell membrane</location>
    </subcellularLocation>
</comment>
<dbReference type="Gene3D" id="3.30.565.10">
    <property type="entry name" value="Histidine kinase-like ATPase, C-terminal domain"/>
    <property type="match status" value="1"/>
</dbReference>
<evidence type="ECO:0000256" key="6">
    <source>
        <dbReference type="ARBA" id="ARBA00022692"/>
    </source>
</evidence>
<evidence type="ECO:0000259" key="12">
    <source>
        <dbReference type="PROSITE" id="PS50109"/>
    </source>
</evidence>
<dbReference type="SMART" id="SM00304">
    <property type="entry name" value="HAMP"/>
    <property type="match status" value="1"/>
</dbReference>
<dbReference type="PROSITE" id="PS50109">
    <property type="entry name" value="HIS_KIN"/>
    <property type="match status" value="1"/>
</dbReference>
<feature type="transmembrane region" description="Helical" evidence="11">
    <location>
        <begin position="158"/>
        <end position="180"/>
    </location>
</feature>
<evidence type="ECO:0000256" key="5">
    <source>
        <dbReference type="ARBA" id="ARBA00022679"/>
    </source>
</evidence>
<dbReference type="InterPro" id="IPR036097">
    <property type="entry name" value="HisK_dim/P_sf"/>
</dbReference>
<dbReference type="InterPro" id="IPR003594">
    <property type="entry name" value="HATPase_dom"/>
</dbReference>
<dbReference type="GO" id="GO:0000155">
    <property type="term" value="F:phosphorelay sensor kinase activity"/>
    <property type="evidence" value="ECO:0007669"/>
    <property type="project" value="InterPro"/>
</dbReference>
<dbReference type="SUPFAM" id="SSF55874">
    <property type="entry name" value="ATPase domain of HSP90 chaperone/DNA topoisomerase II/histidine kinase"/>
    <property type="match status" value="1"/>
</dbReference>
<dbReference type="EC" id="2.7.13.3" evidence="3"/>
<dbReference type="STRING" id="1798228.SAMN05216574_107198"/>
<dbReference type="InterPro" id="IPR003661">
    <property type="entry name" value="HisK_dim/P_dom"/>
</dbReference>
<organism evidence="14 15">
    <name type="scientific">Blastococcus tunisiensis</name>
    <dbReference type="NCBI Taxonomy" id="1798228"/>
    <lineage>
        <taxon>Bacteria</taxon>
        <taxon>Bacillati</taxon>
        <taxon>Actinomycetota</taxon>
        <taxon>Actinomycetes</taxon>
        <taxon>Geodermatophilales</taxon>
        <taxon>Geodermatophilaceae</taxon>
        <taxon>Blastococcus</taxon>
    </lineage>
</organism>
<evidence type="ECO:0000313" key="15">
    <source>
        <dbReference type="Proteomes" id="UP000198589"/>
    </source>
</evidence>
<keyword evidence="5" id="KW-0808">Transferase</keyword>
<feature type="domain" description="HAMP" evidence="13">
    <location>
        <begin position="181"/>
        <end position="234"/>
    </location>
</feature>
<reference evidence="15" key="1">
    <citation type="submission" date="2016-10" db="EMBL/GenBank/DDBJ databases">
        <authorList>
            <person name="Varghese N."/>
            <person name="Submissions S."/>
        </authorList>
    </citation>
    <scope>NUCLEOTIDE SEQUENCE [LARGE SCALE GENOMIC DNA]</scope>
    <source>
        <strain evidence="15">DSM 46838</strain>
    </source>
</reference>
<dbReference type="InterPro" id="IPR050428">
    <property type="entry name" value="TCS_sensor_his_kinase"/>
</dbReference>
<dbReference type="GO" id="GO:0005886">
    <property type="term" value="C:plasma membrane"/>
    <property type="evidence" value="ECO:0007669"/>
    <property type="project" value="UniProtKB-SubCell"/>
</dbReference>
<dbReference type="RefSeq" id="WP_175527238.1">
    <property type="nucleotide sequence ID" value="NZ_FOND01000007.1"/>
</dbReference>
<evidence type="ECO:0000256" key="11">
    <source>
        <dbReference type="SAM" id="Phobius"/>
    </source>
</evidence>
<keyword evidence="7 14" id="KW-0418">Kinase</keyword>
<evidence type="ECO:0000256" key="3">
    <source>
        <dbReference type="ARBA" id="ARBA00012438"/>
    </source>
</evidence>
<dbReference type="Gene3D" id="1.10.287.130">
    <property type="match status" value="1"/>
</dbReference>
<dbReference type="InterPro" id="IPR005467">
    <property type="entry name" value="His_kinase_dom"/>
</dbReference>
<evidence type="ECO:0000259" key="13">
    <source>
        <dbReference type="PROSITE" id="PS50885"/>
    </source>
</evidence>
<dbReference type="AlphaFoldDB" id="A0A1I2ETY9"/>
<dbReference type="PANTHER" id="PTHR45436:SF5">
    <property type="entry name" value="SENSOR HISTIDINE KINASE TRCS"/>
    <property type="match status" value="1"/>
</dbReference>
<dbReference type="SMART" id="SM00388">
    <property type="entry name" value="HisKA"/>
    <property type="match status" value="1"/>
</dbReference>
<keyword evidence="15" id="KW-1185">Reference proteome</keyword>
<dbReference type="PANTHER" id="PTHR45436">
    <property type="entry name" value="SENSOR HISTIDINE KINASE YKOH"/>
    <property type="match status" value="1"/>
</dbReference>
<keyword evidence="8 11" id="KW-1133">Transmembrane helix</keyword>
<accession>A0A1I2ETY9</accession>
<dbReference type="EMBL" id="FOND01000007">
    <property type="protein sequence ID" value="SFE96604.1"/>
    <property type="molecule type" value="Genomic_DNA"/>
</dbReference>
<dbReference type="InterPro" id="IPR004358">
    <property type="entry name" value="Sig_transdc_His_kin-like_C"/>
</dbReference>
<dbReference type="Pfam" id="PF00512">
    <property type="entry name" value="HisKA"/>
    <property type="match status" value="1"/>
</dbReference>
<dbReference type="SUPFAM" id="SSF47384">
    <property type="entry name" value="Homodimeric domain of signal transducing histidine kinase"/>
    <property type="match status" value="1"/>
</dbReference>
<name>A0A1I2ETY9_9ACTN</name>
<dbReference type="InterPro" id="IPR003660">
    <property type="entry name" value="HAMP_dom"/>
</dbReference>
<dbReference type="CDD" id="cd00082">
    <property type="entry name" value="HisKA"/>
    <property type="match status" value="1"/>
</dbReference>
<evidence type="ECO:0000256" key="8">
    <source>
        <dbReference type="ARBA" id="ARBA00022989"/>
    </source>
</evidence>
<keyword evidence="9" id="KW-0902">Two-component regulatory system</keyword>
<sequence>MPRLPISVRLALLSAASLAALLVLVGVVVHHQLGAALRGGVDQRLADLAAALPGGSTGADLDADRLDRDGAEIDLADRLVQIVGDDGRVLGSTDDDIDGPLLGPADLDRARSGDAVLRTVVDDGEELRALAVPYGEAGRVAVLAAELDEVDEAREALVAGYVPAAGLATVLAGVLGYGIARRGLRPVRRATAEAQAISAVDLSRRLSSPTRLDEVGRLVQTLNGMLDRLAAAVARERTFTADSSHELRTPLAILTAEVELARERARDPDVRAGLDTALEEAGRLSGLVDDLLVLARADSGHLESFRPLDLDELVERVVVRFRSLAARRGVDLHTRGAAVVRGDPAGVERAVSNLVDNALRHTPDGGTVDVEVQATGPEGAEIVVHDTGPGVPAERLPDLFDRFSRVDDARHEPGGAGLGLAIVAAVATAHGGRVIATNRAPGGLTVTLALGPPDGPHP</sequence>
<evidence type="ECO:0000256" key="9">
    <source>
        <dbReference type="ARBA" id="ARBA00023012"/>
    </source>
</evidence>
<dbReference type="SUPFAM" id="SSF158472">
    <property type="entry name" value="HAMP domain-like"/>
    <property type="match status" value="1"/>
</dbReference>
<dbReference type="Proteomes" id="UP000198589">
    <property type="component" value="Unassembled WGS sequence"/>
</dbReference>
<dbReference type="InterPro" id="IPR036890">
    <property type="entry name" value="HATPase_C_sf"/>
</dbReference>